<evidence type="ECO:0000313" key="1">
    <source>
        <dbReference type="EMBL" id="MDN3578146.1"/>
    </source>
</evidence>
<reference evidence="1" key="2">
    <citation type="submission" date="2023-06" db="EMBL/GenBank/DDBJ databases">
        <authorList>
            <person name="Lucena T."/>
            <person name="Sun Q."/>
        </authorList>
    </citation>
    <scope>NUCLEOTIDE SEQUENCE</scope>
    <source>
        <strain evidence="1">CECT 7703</strain>
    </source>
</reference>
<name>A0ABT8B968_9NEIS</name>
<accession>A0ABT8B968</accession>
<dbReference type="Proteomes" id="UP001180081">
    <property type="component" value="Unassembled WGS sequence"/>
</dbReference>
<gene>
    <name evidence="1" type="ORF">QWZ03_15370</name>
</gene>
<dbReference type="EMBL" id="JAUFPU010000018">
    <property type="protein sequence ID" value="MDN3578146.1"/>
    <property type="molecule type" value="Genomic_DNA"/>
</dbReference>
<sequence>MPSPPASAIFTHPEAWCGGSLDLLMYWPANTIVFAEVQGIIWRWPRLTGPYTRNDIEPDQQAVSTATEPLARFGVAQLPAADTRIAFSTYTVNDEAGSWVYAGLPIGSLGQVYPVGAYPDNTDPGMIAWESEVHAWLTDLANHVFAYAPFERGAIGPMSAYEVDELSRKFIPSRRWHTYLLAQHGTLAVYPPNRD</sequence>
<proteinExistence type="predicted"/>
<dbReference type="RefSeq" id="WP_290333524.1">
    <property type="nucleotide sequence ID" value="NZ_JAUFPU010000018.1"/>
</dbReference>
<protein>
    <submittedName>
        <fullName evidence="1">Uncharacterized protein</fullName>
    </submittedName>
</protein>
<evidence type="ECO:0000313" key="2">
    <source>
        <dbReference type="Proteomes" id="UP001180081"/>
    </source>
</evidence>
<organism evidence="1 2">
    <name type="scientific">Chitinimonas viridis</name>
    <dbReference type="NCBI Taxonomy" id="664880"/>
    <lineage>
        <taxon>Bacteria</taxon>
        <taxon>Pseudomonadati</taxon>
        <taxon>Pseudomonadota</taxon>
        <taxon>Betaproteobacteria</taxon>
        <taxon>Neisseriales</taxon>
        <taxon>Chitinibacteraceae</taxon>
        <taxon>Chitinimonas</taxon>
    </lineage>
</organism>
<reference evidence="1" key="1">
    <citation type="journal article" date="2014" name="Int. J. Syst. Evol. Microbiol.">
        <title>Complete genome of a new Firmicutes species belonging to the dominant human colonic microbiota ('Ruminococcus bicirculans') reveals two chromosomes and a selective capacity to utilize plant glucans.</title>
        <authorList>
            <consortium name="NISC Comparative Sequencing Program"/>
            <person name="Wegmann U."/>
            <person name="Louis P."/>
            <person name="Goesmann A."/>
            <person name="Henrissat B."/>
            <person name="Duncan S.H."/>
            <person name="Flint H.J."/>
        </authorList>
    </citation>
    <scope>NUCLEOTIDE SEQUENCE</scope>
    <source>
        <strain evidence="1">CECT 7703</strain>
    </source>
</reference>
<comment type="caution">
    <text evidence="1">The sequence shown here is derived from an EMBL/GenBank/DDBJ whole genome shotgun (WGS) entry which is preliminary data.</text>
</comment>
<keyword evidence="2" id="KW-1185">Reference proteome</keyword>